<feature type="transmembrane region" description="Helical" evidence="7">
    <location>
        <begin position="131"/>
        <end position="150"/>
    </location>
</feature>
<feature type="transmembrane region" description="Helical" evidence="7">
    <location>
        <begin position="182"/>
        <end position="205"/>
    </location>
</feature>
<keyword evidence="5 7" id="KW-0472">Membrane</keyword>
<evidence type="ECO:0000256" key="2">
    <source>
        <dbReference type="ARBA" id="ARBA00022448"/>
    </source>
</evidence>
<feature type="transmembrane region" description="Helical" evidence="7">
    <location>
        <begin position="157"/>
        <end position="176"/>
    </location>
</feature>
<name>A0AAD9S8Y0_PHOAM</name>
<evidence type="ECO:0000256" key="7">
    <source>
        <dbReference type="SAM" id="Phobius"/>
    </source>
</evidence>
<dbReference type="InterPro" id="IPR036259">
    <property type="entry name" value="MFS_trans_sf"/>
</dbReference>
<evidence type="ECO:0000256" key="4">
    <source>
        <dbReference type="ARBA" id="ARBA00022989"/>
    </source>
</evidence>
<keyword evidence="9" id="KW-1185">Reference proteome</keyword>
<dbReference type="GO" id="GO:0016020">
    <property type="term" value="C:membrane"/>
    <property type="evidence" value="ECO:0007669"/>
    <property type="project" value="UniProtKB-SubCell"/>
</dbReference>
<sequence length="451" mass="49392">MATQTIGKFATAPAVDSSAVVDTHDLKTDVAGQGPLTLVANDSSKPESDTESNDIGDGVFRQHIEKHGKKVLVLWSKDEETRVVRKADFLFLPLFSLMFTWMAIDRTNVSGVLTSTFLHDTKMTRDEANTGVSLLWLGIVLLEIPSNVILHRVGAPYWIPAQVVIWGLIEVLQIFVKNAGGWYAARLFLGLGESGFIPGALYTLSRWYTQDELAKRTTIFFLGPSISAAFGSLISAGALRLDGTGGLKGWQWLVNFLSKLSLQSVGILAFAFVPKSPHHTNRLFGGLLPSHGWLSEREADVFVARIIRRDPNKGQDATLRISFKDINDVLLTWHIWPYLIVCLSGLQSVNGLSTWGATIIQSLGFNKTRANLLNAPGPILGSLTGFILSSFVDRYKRFGYAIIFAAVWTLAGLIALYHLPVTAKASWSFYAAYVVTQAAPLALSVTERPGV</sequence>
<keyword evidence="3 7" id="KW-0812">Transmembrane</keyword>
<dbReference type="SUPFAM" id="SSF103473">
    <property type="entry name" value="MFS general substrate transporter"/>
    <property type="match status" value="1"/>
</dbReference>
<evidence type="ECO:0008006" key="10">
    <source>
        <dbReference type="Google" id="ProtNLM"/>
    </source>
</evidence>
<feature type="transmembrane region" description="Helical" evidence="7">
    <location>
        <begin position="250"/>
        <end position="273"/>
    </location>
</feature>
<keyword evidence="4 7" id="KW-1133">Transmembrane helix</keyword>
<evidence type="ECO:0000256" key="5">
    <source>
        <dbReference type="ARBA" id="ARBA00023136"/>
    </source>
</evidence>
<evidence type="ECO:0000313" key="9">
    <source>
        <dbReference type="Proteomes" id="UP001265746"/>
    </source>
</evidence>
<feature type="transmembrane region" description="Helical" evidence="7">
    <location>
        <begin position="398"/>
        <end position="419"/>
    </location>
</feature>
<dbReference type="Pfam" id="PF07690">
    <property type="entry name" value="MFS_1"/>
    <property type="match status" value="1"/>
</dbReference>
<dbReference type="GO" id="GO:0022857">
    <property type="term" value="F:transmembrane transporter activity"/>
    <property type="evidence" value="ECO:0007669"/>
    <property type="project" value="InterPro"/>
</dbReference>
<evidence type="ECO:0000256" key="6">
    <source>
        <dbReference type="SAM" id="MobiDB-lite"/>
    </source>
</evidence>
<dbReference type="Gene3D" id="1.20.1250.20">
    <property type="entry name" value="MFS general substrate transporter like domains"/>
    <property type="match status" value="1"/>
</dbReference>
<keyword evidence="2" id="KW-0813">Transport</keyword>
<comment type="subcellular location">
    <subcellularLocation>
        <location evidence="1">Membrane</location>
        <topology evidence="1">Multi-pass membrane protein</topology>
    </subcellularLocation>
</comment>
<evidence type="ECO:0000256" key="1">
    <source>
        <dbReference type="ARBA" id="ARBA00004141"/>
    </source>
</evidence>
<feature type="region of interest" description="Disordered" evidence="6">
    <location>
        <begin position="37"/>
        <end position="56"/>
    </location>
</feature>
<comment type="caution">
    <text evidence="8">The sequence shown here is derived from an EMBL/GenBank/DDBJ whole genome shotgun (WGS) entry which is preliminary data.</text>
</comment>
<evidence type="ECO:0000256" key="3">
    <source>
        <dbReference type="ARBA" id="ARBA00022692"/>
    </source>
</evidence>
<dbReference type="PANTHER" id="PTHR43791:SF32">
    <property type="entry name" value="MAJOR FACILITATOR SUPERFAMILY (MFS) PROFILE DOMAIN-CONTAINING PROTEIN"/>
    <property type="match status" value="1"/>
</dbReference>
<dbReference type="PANTHER" id="PTHR43791">
    <property type="entry name" value="PERMEASE-RELATED"/>
    <property type="match status" value="1"/>
</dbReference>
<protein>
    <recommendedName>
        <fullName evidence="10">Major facilitator superfamily (MFS) profile domain-containing protein</fullName>
    </recommendedName>
</protein>
<dbReference type="AlphaFoldDB" id="A0AAD9S8Y0"/>
<dbReference type="Proteomes" id="UP001265746">
    <property type="component" value="Unassembled WGS sequence"/>
</dbReference>
<evidence type="ECO:0000313" key="8">
    <source>
        <dbReference type="EMBL" id="KAK2601372.1"/>
    </source>
</evidence>
<dbReference type="EMBL" id="JAUJFL010000006">
    <property type="protein sequence ID" value="KAK2601372.1"/>
    <property type="molecule type" value="Genomic_DNA"/>
</dbReference>
<gene>
    <name evidence="8" type="ORF">N8I77_010827</name>
</gene>
<proteinExistence type="predicted"/>
<feature type="transmembrane region" description="Helical" evidence="7">
    <location>
        <begin position="217"/>
        <end position="238"/>
    </location>
</feature>
<accession>A0AAD9S8Y0</accession>
<organism evidence="8 9">
    <name type="scientific">Phomopsis amygdali</name>
    <name type="common">Fusicoccum amygdali</name>
    <dbReference type="NCBI Taxonomy" id="1214568"/>
    <lineage>
        <taxon>Eukaryota</taxon>
        <taxon>Fungi</taxon>
        <taxon>Dikarya</taxon>
        <taxon>Ascomycota</taxon>
        <taxon>Pezizomycotina</taxon>
        <taxon>Sordariomycetes</taxon>
        <taxon>Sordariomycetidae</taxon>
        <taxon>Diaporthales</taxon>
        <taxon>Diaporthaceae</taxon>
        <taxon>Diaporthe</taxon>
    </lineage>
</organism>
<dbReference type="InterPro" id="IPR011701">
    <property type="entry name" value="MFS"/>
</dbReference>
<reference evidence="8" key="1">
    <citation type="submission" date="2023-06" db="EMBL/GenBank/DDBJ databases">
        <authorList>
            <person name="Noh H."/>
        </authorList>
    </citation>
    <scope>NUCLEOTIDE SEQUENCE</scope>
    <source>
        <strain evidence="8">DUCC20226</strain>
    </source>
</reference>